<evidence type="ECO:0000259" key="1">
    <source>
        <dbReference type="Pfam" id="PF00149"/>
    </source>
</evidence>
<reference evidence="2" key="1">
    <citation type="submission" date="2022-08" db="EMBL/GenBank/DDBJ databases">
        <title>Novel sulphate-reducing endosymbionts in the free-living metamonad Anaeramoeba.</title>
        <authorList>
            <person name="Jerlstrom-Hultqvist J."/>
            <person name="Cepicka I."/>
            <person name="Gallot-Lavallee L."/>
            <person name="Salas-Leiva D."/>
            <person name="Curtis B.A."/>
            <person name="Zahonova K."/>
            <person name="Pipaliya S."/>
            <person name="Dacks J."/>
            <person name="Roger A.J."/>
        </authorList>
    </citation>
    <scope>NUCLEOTIDE SEQUENCE</scope>
    <source>
        <strain evidence="2">Busselton2</strain>
    </source>
</reference>
<dbReference type="GO" id="GO:0016787">
    <property type="term" value="F:hydrolase activity"/>
    <property type="evidence" value="ECO:0007669"/>
    <property type="project" value="InterPro"/>
</dbReference>
<name>A0AAV7YDI8_9EUKA</name>
<evidence type="ECO:0000313" key="2">
    <source>
        <dbReference type="EMBL" id="KAJ3425987.1"/>
    </source>
</evidence>
<evidence type="ECO:0000313" key="3">
    <source>
        <dbReference type="Proteomes" id="UP001146793"/>
    </source>
</evidence>
<dbReference type="InterPro" id="IPR004843">
    <property type="entry name" value="Calcineurin-like_PHP"/>
</dbReference>
<gene>
    <name evidence="2" type="ORF">M0812_28434</name>
</gene>
<organism evidence="2 3">
    <name type="scientific">Anaeramoeba flamelloides</name>
    <dbReference type="NCBI Taxonomy" id="1746091"/>
    <lineage>
        <taxon>Eukaryota</taxon>
        <taxon>Metamonada</taxon>
        <taxon>Anaeramoebidae</taxon>
        <taxon>Anaeramoeba</taxon>
    </lineage>
</organism>
<proteinExistence type="predicted"/>
<dbReference type="EMBL" id="JANTQA010000070">
    <property type="protein sequence ID" value="KAJ3425987.1"/>
    <property type="molecule type" value="Genomic_DNA"/>
</dbReference>
<comment type="caution">
    <text evidence="2">The sequence shown here is derived from an EMBL/GenBank/DDBJ whole genome shotgun (WGS) entry which is preliminary data.</text>
</comment>
<protein>
    <submittedName>
        <fullName evidence="2">Ser/thr protein phosphatase superfamily</fullName>
    </submittedName>
</protein>
<dbReference type="PANTHER" id="PTHR37844:SF2">
    <property type="entry name" value="SER_THR PROTEIN PHOSPHATASE SUPERFAMILY (AFU_ORTHOLOGUE AFUA_1G14840)"/>
    <property type="match status" value="1"/>
</dbReference>
<feature type="domain" description="Calcineurin-like phosphoesterase" evidence="1">
    <location>
        <begin position="22"/>
        <end position="265"/>
    </location>
</feature>
<dbReference type="SUPFAM" id="SSF56300">
    <property type="entry name" value="Metallo-dependent phosphatases"/>
    <property type="match status" value="1"/>
</dbReference>
<dbReference type="Pfam" id="PF00149">
    <property type="entry name" value="Metallophos"/>
    <property type="match status" value="1"/>
</dbReference>
<sequence length="298" mass="35069">MTEQISDFVIEMRERENFTLQIASDLHIEMFYVEKLPSEFSSFVKPNADFLALLGDIGDPDEESYFNFLTEMSENFQEVFVVSGNHEYYRQKRNNKKKKNFDSTNEAIDKICSKIKKGNVKFLNNRSVQVILKNRVVRILGCTLWSHIPENNREIIKLRLTDYRVIYQDDEEKITTKFTQKLHLESVDWIKKNLLLSKTLKEEQVIVLSHHCPTLQKVAKEDDLLKPIVNAFASDLESFFAIKNSFFMKKKNTNLKLWACGHTHHCFDFVLKGTRILSNPKGYLYEKMDYRLDFAVEI</sequence>
<accession>A0AAV7YDI8</accession>
<dbReference type="InterPro" id="IPR029052">
    <property type="entry name" value="Metallo-depent_PP-like"/>
</dbReference>
<dbReference type="AlphaFoldDB" id="A0AAV7YDI8"/>
<dbReference type="PANTHER" id="PTHR37844">
    <property type="entry name" value="SER/THR PROTEIN PHOSPHATASE SUPERFAMILY (AFU_ORTHOLOGUE AFUA_1G14840)"/>
    <property type="match status" value="1"/>
</dbReference>
<dbReference type="Gene3D" id="3.60.21.10">
    <property type="match status" value="1"/>
</dbReference>
<dbReference type="Proteomes" id="UP001146793">
    <property type="component" value="Unassembled WGS sequence"/>
</dbReference>